<dbReference type="InterPro" id="IPR055892">
    <property type="entry name" value="DUF7469"/>
</dbReference>
<comment type="caution">
    <text evidence="1">The sequence shown here is derived from an EMBL/GenBank/DDBJ whole genome shotgun (WGS) entry which is preliminary data.</text>
</comment>
<dbReference type="Proteomes" id="UP000636505">
    <property type="component" value="Unassembled WGS sequence"/>
</dbReference>
<gene>
    <name evidence="1" type="ORF">IQ241_12595</name>
</gene>
<dbReference type="Pfam" id="PF24276">
    <property type="entry name" value="DUF7469"/>
    <property type="match status" value="1"/>
</dbReference>
<name>A0A8J7AFR3_9CYAN</name>
<dbReference type="EMBL" id="JADEXG010000026">
    <property type="protein sequence ID" value="MBE9078119.1"/>
    <property type="molecule type" value="Genomic_DNA"/>
</dbReference>
<protein>
    <submittedName>
        <fullName evidence="1">Uncharacterized protein</fullName>
    </submittedName>
</protein>
<accession>A0A8J7AFR3</accession>
<dbReference type="RefSeq" id="WP_193907616.1">
    <property type="nucleotide sequence ID" value="NZ_JADEXG010000026.1"/>
</dbReference>
<reference evidence="1" key="1">
    <citation type="submission" date="2020-10" db="EMBL/GenBank/DDBJ databases">
        <authorList>
            <person name="Castelo-Branco R."/>
            <person name="Eusebio N."/>
            <person name="Adriana R."/>
            <person name="Vieira A."/>
            <person name="Brugerolle De Fraissinette N."/>
            <person name="Rezende De Castro R."/>
            <person name="Schneider M.P."/>
            <person name="Vasconcelos V."/>
            <person name="Leao P.N."/>
        </authorList>
    </citation>
    <scope>NUCLEOTIDE SEQUENCE</scope>
    <source>
        <strain evidence="1">LEGE 07310</strain>
    </source>
</reference>
<dbReference type="AlphaFoldDB" id="A0A8J7AFR3"/>
<evidence type="ECO:0000313" key="1">
    <source>
        <dbReference type="EMBL" id="MBE9078119.1"/>
    </source>
</evidence>
<organism evidence="1 2">
    <name type="scientific">Vasconcelosia minhoensis LEGE 07310</name>
    <dbReference type="NCBI Taxonomy" id="915328"/>
    <lineage>
        <taxon>Bacteria</taxon>
        <taxon>Bacillati</taxon>
        <taxon>Cyanobacteriota</taxon>
        <taxon>Cyanophyceae</taxon>
        <taxon>Nodosilineales</taxon>
        <taxon>Cymatolegaceae</taxon>
        <taxon>Vasconcelosia</taxon>
        <taxon>Vasconcelosia minhoensis</taxon>
    </lineage>
</organism>
<keyword evidence="2" id="KW-1185">Reference proteome</keyword>
<sequence>MFILKRSDVDITTIQHPTKARKLPVLGYYGQTFRLLSAFGADQENEAHALWRELTDQQGKVWHCGNGRQRRGDGPE</sequence>
<evidence type="ECO:0000313" key="2">
    <source>
        <dbReference type="Proteomes" id="UP000636505"/>
    </source>
</evidence>
<proteinExistence type="predicted"/>